<dbReference type="AlphaFoldDB" id="A0A8J6LL37"/>
<name>A0A8J6LL37_TENMO</name>
<evidence type="ECO:0000313" key="2">
    <source>
        <dbReference type="EMBL" id="KAH0822577.1"/>
    </source>
</evidence>
<keyword evidence="3" id="KW-1185">Reference proteome</keyword>
<accession>A0A8J6LL37</accession>
<feature type="compositionally biased region" description="Basic and acidic residues" evidence="1">
    <location>
        <begin position="85"/>
        <end position="112"/>
    </location>
</feature>
<dbReference type="EMBL" id="JABDTM020000990">
    <property type="protein sequence ID" value="KAH0822577.1"/>
    <property type="molecule type" value="Genomic_DNA"/>
</dbReference>
<sequence>MEEWSGKENVMKQKEKLREKKETEKIFIDNDLTRQERETQKKQRTIAKEEEREGKKRRNRVWRKQRQRKWKKDKEKGKWTKKMGTGKERATQERRYEEEGTSKKIPKTERGGFKKKRRRVLRLRETIAMVDLVETWVEKWSWEKTKELLPKEYKLMGMPRSKMRKEERNNCWGNNNRGEIGD</sequence>
<protein>
    <submittedName>
        <fullName evidence="2">Uncharacterized protein</fullName>
    </submittedName>
</protein>
<reference evidence="2" key="2">
    <citation type="submission" date="2021-08" db="EMBL/GenBank/DDBJ databases">
        <authorList>
            <person name="Eriksson T."/>
        </authorList>
    </citation>
    <scope>NUCLEOTIDE SEQUENCE</scope>
    <source>
        <strain evidence="2">Stoneville</strain>
        <tissue evidence="2">Whole head</tissue>
    </source>
</reference>
<reference evidence="2" key="1">
    <citation type="journal article" date="2020" name="J Insects Food Feed">
        <title>The yellow mealworm (Tenebrio molitor) genome: a resource for the emerging insects as food and feed industry.</title>
        <authorList>
            <person name="Eriksson T."/>
            <person name="Andere A."/>
            <person name="Kelstrup H."/>
            <person name="Emery V."/>
            <person name="Picard C."/>
        </authorList>
    </citation>
    <scope>NUCLEOTIDE SEQUENCE</scope>
    <source>
        <strain evidence="2">Stoneville</strain>
        <tissue evidence="2">Whole head</tissue>
    </source>
</reference>
<evidence type="ECO:0000313" key="3">
    <source>
        <dbReference type="Proteomes" id="UP000719412"/>
    </source>
</evidence>
<proteinExistence type="predicted"/>
<feature type="compositionally biased region" description="Polar residues" evidence="1">
    <location>
        <begin position="171"/>
        <end position="182"/>
    </location>
</feature>
<feature type="region of interest" description="Disordered" evidence="1">
    <location>
        <begin position="1"/>
        <end position="115"/>
    </location>
</feature>
<comment type="caution">
    <text evidence="2">The sequence shown here is derived from an EMBL/GenBank/DDBJ whole genome shotgun (WGS) entry which is preliminary data.</text>
</comment>
<dbReference type="Proteomes" id="UP000719412">
    <property type="component" value="Unassembled WGS sequence"/>
</dbReference>
<feature type="compositionally biased region" description="Basic residues" evidence="1">
    <location>
        <begin position="55"/>
        <end position="71"/>
    </location>
</feature>
<feature type="region of interest" description="Disordered" evidence="1">
    <location>
        <begin position="163"/>
        <end position="182"/>
    </location>
</feature>
<feature type="compositionally biased region" description="Basic and acidic residues" evidence="1">
    <location>
        <begin position="1"/>
        <end position="54"/>
    </location>
</feature>
<organism evidence="2 3">
    <name type="scientific">Tenebrio molitor</name>
    <name type="common">Yellow mealworm beetle</name>
    <dbReference type="NCBI Taxonomy" id="7067"/>
    <lineage>
        <taxon>Eukaryota</taxon>
        <taxon>Metazoa</taxon>
        <taxon>Ecdysozoa</taxon>
        <taxon>Arthropoda</taxon>
        <taxon>Hexapoda</taxon>
        <taxon>Insecta</taxon>
        <taxon>Pterygota</taxon>
        <taxon>Neoptera</taxon>
        <taxon>Endopterygota</taxon>
        <taxon>Coleoptera</taxon>
        <taxon>Polyphaga</taxon>
        <taxon>Cucujiformia</taxon>
        <taxon>Tenebrionidae</taxon>
        <taxon>Tenebrio</taxon>
    </lineage>
</organism>
<evidence type="ECO:0000256" key="1">
    <source>
        <dbReference type="SAM" id="MobiDB-lite"/>
    </source>
</evidence>
<gene>
    <name evidence="2" type="ORF">GEV33_000214</name>
</gene>